<keyword evidence="10" id="KW-1185">Reference proteome</keyword>
<evidence type="ECO:0000256" key="7">
    <source>
        <dbReference type="RuleBase" id="RU003345"/>
    </source>
</evidence>
<evidence type="ECO:0000256" key="2">
    <source>
        <dbReference type="ARBA" id="ARBA00023002"/>
    </source>
</evidence>
<sequence length="473" mass="53118">METAIARTHDNDIKSVSGLSLPRILELQRSYFESGRTQEYGFRMEQLRRFQDLVQKYEPKIFKALEKDLGKGRREALMTEIGLIRHEITYLRKHLKSLMKVKRVATPVHLAPSKSYIRPEPLGLVLVISPWNYPFYLSLVPIIGALAAGNCVVLKPSELSPSCSELMAEMLADIFPEEYVTTFLGGIEVGTNLIDRPWDHLFFTGSTQVGASIAEVAGRHLTPLTLELGGKSPCIVTSSAKIDVAAKRIAFGKLTNAGQTCVAPDYILVDEQVRDSFIPALQNELSQGFQADNPQDTSYGRIISERHFNRLLQMKEQCRVIWEGPVRAEDRFMAPCLLEAESDSAVLNEEIFGPLLPVVSYQSWDEAIEFIKRYPKPLSAYLFSEDASDMEQFQSRLSFGGGCINDTMIHLANNKMSFGGVGPSGMGGYHGKYSFETFSHQKPIVQSSSLIDPPFRYLPFSSWKEKALRLFLR</sequence>
<dbReference type="GO" id="GO:0004029">
    <property type="term" value="F:aldehyde dehydrogenase (NAD+) activity"/>
    <property type="evidence" value="ECO:0007669"/>
    <property type="project" value="TreeGrafter"/>
</dbReference>
<dbReference type="PANTHER" id="PTHR43570">
    <property type="entry name" value="ALDEHYDE DEHYDROGENASE"/>
    <property type="match status" value="1"/>
</dbReference>
<dbReference type="AlphaFoldDB" id="A0A1Y6C6H7"/>
<dbReference type="Gene3D" id="3.40.605.10">
    <property type="entry name" value="Aldehyde Dehydrogenase, Chain A, domain 1"/>
    <property type="match status" value="1"/>
</dbReference>
<dbReference type="InterPro" id="IPR016163">
    <property type="entry name" value="Ald_DH_C"/>
</dbReference>
<dbReference type="SUPFAM" id="SSF53720">
    <property type="entry name" value="ALDH-like"/>
    <property type="match status" value="1"/>
</dbReference>
<dbReference type="OrthoDB" id="5288298at2"/>
<gene>
    <name evidence="9" type="ORF">SAMN06296036_11462</name>
</gene>
<dbReference type="InterPro" id="IPR016160">
    <property type="entry name" value="Ald_DH_CS_CYS"/>
</dbReference>
<dbReference type="EMBL" id="FWZT01000014">
    <property type="protein sequence ID" value="SMF46584.1"/>
    <property type="molecule type" value="Genomic_DNA"/>
</dbReference>
<evidence type="ECO:0000256" key="6">
    <source>
        <dbReference type="PROSITE-ProRule" id="PRU10007"/>
    </source>
</evidence>
<dbReference type="GO" id="GO:0005737">
    <property type="term" value="C:cytoplasm"/>
    <property type="evidence" value="ECO:0007669"/>
    <property type="project" value="TreeGrafter"/>
</dbReference>
<accession>A0A1Y6C6H7</accession>
<dbReference type="InterPro" id="IPR015590">
    <property type="entry name" value="Aldehyde_DH_dom"/>
</dbReference>
<comment type="similarity">
    <text evidence="1 4 7">Belongs to the aldehyde dehydrogenase family.</text>
</comment>
<keyword evidence="3" id="KW-0520">NAD</keyword>
<dbReference type="Proteomes" id="UP000192907">
    <property type="component" value="Unassembled WGS sequence"/>
</dbReference>
<feature type="active site" evidence="5">
    <location>
        <position position="261"/>
    </location>
</feature>
<organism evidence="9 10">
    <name type="scientific">Pseudobacteriovorax antillogorgiicola</name>
    <dbReference type="NCBI Taxonomy" id="1513793"/>
    <lineage>
        <taxon>Bacteria</taxon>
        <taxon>Pseudomonadati</taxon>
        <taxon>Bdellovibrionota</taxon>
        <taxon>Oligoflexia</taxon>
        <taxon>Oligoflexales</taxon>
        <taxon>Pseudobacteriovoracaceae</taxon>
        <taxon>Pseudobacteriovorax</taxon>
    </lineage>
</organism>
<dbReference type="InterPro" id="IPR029510">
    <property type="entry name" value="Ald_DH_CS_GLU"/>
</dbReference>
<dbReference type="PANTHER" id="PTHR43570:SF16">
    <property type="entry name" value="ALDEHYDE DEHYDROGENASE TYPE III, ISOFORM Q"/>
    <property type="match status" value="1"/>
</dbReference>
<feature type="active site" evidence="5 6">
    <location>
        <position position="227"/>
    </location>
</feature>
<evidence type="ECO:0000313" key="10">
    <source>
        <dbReference type="Proteomes" id="UP000192907"/>
    </source>
</evidence>
<dbReference type="InterPro" id="IPR012394">
    <property type="entry name" value="Aldehyde_DH_NAD(P)"/>
</dbReference>
<proteinExistence type="inferred from homology"/>
<name>A0A1Y6C6H7_9BACT</name>
<protein>
    <recommendedName>
        <fullName evidence="4">Aldehyde dehydrogenase</fullName>
    </recommendedName>
</protein>
<dbReference type="GO" id="GO:0006081">
    <property type="term" value="P:aldehyde metabolic process"/>
    <property type="evidence" value="ECO:0007669"/>
    <property type="project" value="InterPro"/>
</dbReference>
<evidence type="ECO:0000256" key="1">
    <source>
        <dbReference type="ARBA" id="ARBA00009986"/>
    </source>
</evidence>
<dbReference type="Gene3D" id="3.40.309.10">
    <property type="entry name" value="Aldehyde Dehydrogenase, Chain A, domain 2"/>
    <property type="match status" value="1"/>
</dbReference>
<evidence type="ECO:0000313" key="9">
    <source>
        <dbReference type="EMBL" id="SMF46584.1"/>
    </source>
</evidence>
<dbReference type="PROSITE" id="PS00687">
    <property type="entry name" value="ALDEHYDE_DEHYDR_GLU"/>
    <property type="match status" value="1"/>
</dbReference>
<evidence type="ECO:0000256" key="5">
    <source>
        <dbReference type="PIRSR" id="PIRSR036492-1"/>
    </source>
</evidence>
<dbReference type="RefSeq" id="WP_132321491.1">
    <property type="nucleotide sequence ID" value="NZ_FWZT01000014.1"/>
</dbReference>
<dbReference type="InterPro" id="IPR016161">
    <property type="entry name" value="Ald_DH/histidinol_DH"/>
</dbReference>
<dbReference type="PIRSF" id="PIRSF036492">
    <property type="entry name" value="ALDH"/>
    <property type="match status" value="1"/>
</dbReference>
<feature type="domain" description="Aldehyde dehydrogenase" evidence="8">
    <location>
        <begin position="39"/>
        <end position="442"/>
    </location>
</feature>
<reference evidence="10" key="1">
    <citation type="submission" date="2017-04" db="EMBL/GenBank/DDBJ databases">
        <authorList>
            <person name="Varghese N."/>
            <person name="Submissions S."/>
        </authorList>
    </citation>
    <scope>NUCLEOTIDE SEQUENCE [LARGE SCALE GENOMIC DNA]</scope>
    <source>
        <strain evidence="10">RKEM611</strain>
    </source>
</reference>
<keyword evidence="2 4" id="KW-0560">Oxidoreductase</keyword>
<evidence type="ECO:0000259" key="8">
    <source>
        <dbReference type="Pfam" id="PF00171"/>
    </source>
</evidence>
<dbReference type="InterPro" id="IPR016162">
    <property type="entry name" value="Ald_DH_N"/>
</dbReference>
<dbReference type="Pfam" id="PF00171">
    <property type="entry name" value="Aldedh"/>
    <property type="match status" value="1"/>
</dbReference>
<dbReference type="FunFam" id="3.40.309.10:FF:000003">
    <property type="entry name" value="Aldehyde dehydrogenase"/>
    <property type="match status" value="1"/>
</dbReference>
<dbReference type="STRING" id="1513793.SAMN06296036_11462"/>
<dbReference type="FunFam" id="3.40.605.10:FF:000004">
    <property type="entry name" value="Aldehyde dehydrogenase"/>
    <property type="match status" value="1"/>
</dbReference>
<evidence type="ECO:0000256" key="3">
    <source>
        <dbReference type="ARBA" id="ARBA00023027"/>
    </source>
</evidence>
<evidence type="ECO:0000256" key="4">
    <source>
        <dbReference type="PIRNR" id="PIRNR036492"/>
    </source>
</evidence>
<dbReference type="PROSITE" id="PS00070">
    <property type="entry name" value="ALDEHYDE_DEHYDR_CYS"/>
    <property type="match status" value="1"/>
</dbReference>